<evidence type="ECO:0000313" key="3">
    <source>
        <dbReference type="EMBL" id="AVX03085.1"/>
    </source>
</evidence>
<dbReference type="PANTHER" id="PTHR31157:SF1">
    <property type="entry name" value="SCP DOMAIN-CONTAINING PROTEIN"/>
    <property type="match status" value="1"/>
</dbReference>
<dbReference type="InterPro" id="IPR014044">
    <property type="entry name" value="CAP_dom"/>
</dbReference>
<dbReference type="SUPFAM" id="SSF55797">
    <property type="entry name" value="PR-1-like"/>
    <property type="match status" value="1"/>
</dbReference>
<protein>
    <recommendedName>
        <fullName evidence="2">SCP domain-containing protein</fullName>
    </recommendedName>
</protein>
<dbReference type="Proteomes" id="UP000258927">
    <property type="component" value="Chromosome"/>
</dbReference>
<evidence type="ECO:0000313" key="4">
    <source>
        <dbReference type="Proteomes" id="UP000258927"/>
    </source>
</evidence>
<dbReference type="PANTHER" id="PTHR31157">
    <property type="entry name" value="SCP DOMAIN-CONTAINING PROTEIN"/>
    <property type="match status" value="1"/>
</dbReference>
<keyword evidence="4" id="KW-1185">Reference proteome</keyword>
<dbReference type="InterPro" id="IPR035940">
    <property type="entry name" value="CAP_sf"/>
</dbReference>
<dbReference type="Pfam" id="PF00188">
    <property type="entry name" value="CAP"/>
    <property type="match status" value="1"/>
</dbReference>
<feature type="signal peptide" evidence="1">
    <location>
        <begin position="1"/>
        <end position="18"/>
    </location>
</feature>
<accession>A0A2R4MAW4</accession>
<dbReference type="STRING" id="1122213.GCA_000423365_03252"/>
<dbReference type="KEGG" id="mmyr:MXMO3_00540"/>
<proteinExistence type="predicted"/>
<feature type="domain" description="SCP" evidence="2">
    <location>
        <begin position="45"/>
        <end position="150"/>
    </location>
</feature>
<sequence>MRKLLLGLMLIVPLAACTTMTSQLPAALTARMDTNNPQLDRQAALNLINQYRTSQGLNMLTLDSGLQVKAQDATLEYAQNGNSQAATKPLNVPGETASLTSAGYATFADTFSGWRNSTKDSKVLLNPFASKAAIAVHYDANSTYGTYWVLGLAK</sequence>
<reference evidence="3 4" key="1">
    <citation type="submission" date="2017-05" db="EMBL/GenBank/DDBJ databases">
        <title>Genome Analysis of Maritalea myrionectae HL2708#5.</title>
        <authorList>
            <consortium name="Cotde Inc.-PKNU"/>
            <person name="Jang D."/>
            <person name="Oh H.-M."/>
        </authorList>
    </citation>
    <scope>NUCLEOTIDE SEQUENCE [LARGE SCALE GENOMIC DNA]</scope>
    <source>
        <strain evidence="3 4">HL2708#5</strain>
    </source>
</reference>
<dbReference type="RefSeq" id="WP_027836023.1">
    <property type="nucleotide sequence ID" value="NZ_CP021330.1"/>
</dbReference>
<organism evidence="3 4">
    <name type="scientific">Maritalea myrionectae</name>
    <dbReference type="NCBI Taxonomy" id="454601"/>
    <lineage>
        <taxon>Bacteria</taxon>
        <taxon>Pseudomonadati</taxon>
        <taxon>Pseudomonadota</taxon>
        <taxon>Alphaproteobacteria</taxon>
        <taxon>Hyphomicrobiales</taxon>
        <taxon>Devosiaceae</taxon>
        <taxon>Maritalea</taxon>
    </lineage>
</organism>
<dbReference type="EMBL" id="CP021330">
    <property type="protein sequence ID" value="AVX03085.1"/>
    <property type="molecule type" value="Genomic_DNA"/>
</dbReference>
<name>A0A2R4MAW4_9HYPH</name>
<dbReference type="AlphaFoldDB" id="A0A2R4MAW4"/>
<evidence type="ECO:0000256" key="1">
    <source>
        <dbReference type="SAM" id="SignalP"/>
    </source>
</evidence>
<dbReference type="CDD" id="cd05379">
    <property type="entry name" value="CAP_bacterial"/>
    <property type="match status" value="1"/>
</dbReference>
<feature type="chain" id="PRO_5015313677" description="SCP domain-containing protein" evidence="1">
    <location>
        <begin position="19"/>
        <end position="154"/>
    </location>
</feature>
<gene>
    <name evidence="3" type="ORF">MXMO3_00540</name>
</gene>
<dbReference type="Gene3D" id="3.40.33.10">
    <property type="entry name" value="CAP"/>
    <property type="match status" value="1"/>
</dbReference>
<evidence type="ECO:0000259" key="2">
    <source>
        <dbReference type="Pfam" id="PF00188"/>
    </source>
</evidence>
<keyword evidence="1" id="KW-0732">Signal</keyword>